<dbReference type="AlphaFoldDB" id="A0A0D1LT53"/>
<proteinExistence type="predicted"/>
<gene>
    <name evidence="1" type="ORF">ab3b_01574</name>
</gene>
<dbReference type="NCBIfam" id="TIGR01603">
    <property type="entry name" value="maj_tail_phi13"/>
    <property type="match status" value="1"/>
</dbReference>
<name>A0A0D1LT53_9LACO</name>
<evidence type="ECO:0000313" key="2">
    <source>
        <dbReference type="Proteomes" id="UP000032289"/>
    </source>
</evidence>
<accession>A0A0D1LT53</accession>
<dbReference type="InterPro" id="IPR006490">
    <property type="entry name" value="Maj_tail_phi13"/>
</dbReference>
<reference evidence="1 2" key="1">
    <citation type="journal article" date="2015" name="Microbiology (Mosc.)">
        <title>Genomics of the Weissella cibaria species with an examination of its metabolic traits.</title>
        <authorList>
            <person name="Lynch K.M."/>
            <person name="Lucid A."/>
            <person name="Arendt E.K."/>
            <person name="Sleator R.D."/>
            <person name="Lucey B."/>
            <person name="Coffey A."/>
        </authorList>
    </citation>
    <scope>NUCLEOTIDE SEQUENCE [LARGE SCALE GENOMIC DNA]</scope>
    <source>
        <strain evidence="1 2">AB3b</strain>
    </source>
</reference>
<dbReference type="EMBL" id="JWHT01000036">
    <property type="protein sequence ID" value="KIU23160.1"/>
    <property type="molecule type" value="Genomic_DNA"/>
</dbReference>
<comment type="caution">
    <text evidence="1">The sequence shown here is derived from an EMBL/GenBank/DDBJ whole genome shotgun (WGS) entry which is preliminary data.</text>
</comment>
<dbReference type="Proteomes" id="UP000032289">
    <property type="component" value="Unassembled WGS sequence"/>
</dbReference>
<sequence>MAMTKGGTIGVDLVTVALLDDAGNIKTGADGLTTNGIFVITDEVLGTNQANITNLEGSITEIYGNNGAVDSSTGKGNTSVAFVFNALPTDVKHKILGDKSDGKGGWLPSQTKPRVAALIKTHHLDGTDMFIGFGNGKFTMTAANLQTSTNAEQRVTDQMTYTALDVPAWKQNHKTYEASDQGFTEAAMMSEVFGGYTASTGATTASK</sequence>
<organism evidence="1 2">
    <name type="scientific">Weissella cibaria</name>
    <dbReference type="NCBI Taxonomy" id="137591"/>
    <lineage>
        <taxon>Bacteria</taxon>
        <taxon>Bacillati</taxon>
        <taxon>Bacillota</taxon>
        <taxon>Bacilli</taxon>
        <taxon>Lactobacillales</taxon>
        <taxon>Lactobacillaceae</taxon>
        <taxon>Weissella</taxon>
    </lineage>
</organism>
<dbReference type="InterPro" id="IPR006724">
    <property type="entry name" value="Phage_TTP"/>
</dbReference>
<dbReference type="PATRIC" id="fig|137591.24.peg.1542"/>
<dbReference type="RefSeq" id="WP_236682316.1">
    <property type="nucleotide sequence ID" value="NZ_JWHT01000036.1"/>
</dbReference>
<protein>
    <submittedName>
        <fullName evidence="1">Phage major tail protein, phi13 family</fullName>
    </submittedName>
</protein>
<dbReference type="Pfam" id="PF04630">
    <property type="entry name" value="Phage_TTP_1"/>
    <property type="match status" value="1"/>
</dbReference>
<evidence type="ECO:0000313" key="1">
    <source>
        <dbReference type="EMBL" id="KIU23160.1"/>
    </source>
</evidence>